<feature type="compositionally biased region" description="Basic and acidic residues" evidence="1">
    <location>
        <begin position="88"/>
        <end position="98"/>
    </location>
</feature>
<evidence type="ECO:0000313" key="3">
    <source>
        <dbReference type="Proteomes" id="UP000052982"/>
    </source>
</evidence>
<proteinExistence type="predicted"/>
<comment type="caution">
    <text evidence="2">The sequence shown here is derived from an EMBL/GenBank/DDBJ whole genome shotgun (WGS) entry which is preliminary data.</text>
</comment>
<protein>
    <submittedName>
        <fullName evidence="2">Uncharacterized protein</fullName>
    </submittedName>
</protein>
<dbReference type="AlphaFoldDB" id="A0A101T2Q1"/>
<dbReference type="EMBL" id="LMWW01000016">
    <property type="protein sequence ID" value="KUN84662.1"/>
    <property type="molecule type" value="Genomic_DNA"/>
</dbReference>
<feature type="region of interest" description="Disordered" evidence="1">
    <location>
        <begin position="1"/>
        <end position="28"/>
    </location>
</feature>
<name>A0A101T2Q1_9ACTN</name>
<evidence type="ECO:0000313" key="2">
    <source>
        <dbReference type="EMBL" id="KUN84662.1"/>
    </source>
</evidence>
<gene>
    <name evidence="2" type="ORF">AQJ64_14265</name>
</gene>
<organism evidence="2 3">
    <name type="scientific">Streptomyces griseoruber</name>
    <dbReference type="NCBI Taxonomy" id="1943"/>
    <lineage>
        <taxon>Bacteria</taxon>
        <taxon>Bacillati</taxon>
        <taxon>Actinomycetota</taxon>
        <taxon>Actinomycetes</taxon>
        <taxon>Kitasatosporales</taxon>
        <taxon>Streptomycetaceae</taxon>
        <taxon>Streptomyces</taxon>
    </lineage>
</organism>
<feature type="region of interest" description="Disordered" evidence="1">
    <location>
        <begin position="43"/>
        <end position="98"/>
    </location>
</feature>
<dbReference type="Proteomes" id="UP000052982">
    <property type="component" value="Unassembled WGS sequence"/>
</dbReference>
<accession>A0A101T2Q1</accession>
<dbReference type="STRING" id="1943.AQJ64_14265"/>
<sequence length="98" mass="10827">MPRGFPTGPVRHLRPGGEGRPILSGLAGHLGPRTRAELLAHLETAGPRVRDRLDTHPRHRRARDTSDPLHAARAAECISLWRPSPDPQVERQPPHGPE</sequence>
<reference evidence="2 3" key="1">
    <citation type="submission" date="2015-10" db="EMBL/GenBank/DDBJ databases">
        <title>Draft genome sequence of Streptomyces griseoruber DSM 40281, type strain for the species Streptomyces griseoruber.</title>
        <authorList>
            <person name="Ruckert C."/>
            <person name="Winkler A."/>
            <person name="Kalinowski J."/>
            <person name="Kampfer P."/>
            <person name="Glaeser S."/>
        </authorList>
    </citation>
    <scope>NUCLEOTIDE SEQUENCE [LARGE SCALE GENOMIC DNA]</scope>
    <source>
        <strain evidence="2 3">DSM 40281</strain>
    </source>
</reference>
<keyword evidence="3" id="KW-1185">Reference proteome</keyword>
<evidence type="ECO:0000256" key="1">
    <source>
        <dbReference type="SAM" id="MobiDB-lite"/>
    </source>
</evidence>